<keyword evidence="14" id="KW-1185">Reference proteome</keyword>
<dbReference type="STRING" id="3983.A0A2C9UJM6"/>
<dbReference type="CDD" id="cd04309">
    <property type="entry name" value="HAD_PSP_eu"/>
    <property type="match status" value="1"/>
</dbReference>
<dbReference type="PANTHER" id="PTHR43344:SF2">
    <property type="entry name" value="PHOSPHOSERINE PHOSPHATASE"/>
    <property type="match status" value="1"/>
</dbReference>
<dbReference type="InterPro" id="IPR050582">
    <property type="entry name" value="HAD-like_SerB"/>
</dbReference>
<dbReference type="GO" id="GO:0005737">
    <property type="term" value="C:cytoplasm"/>
    <property type="evidence" value="ECO:0000318"/>
    <property type="project" value="GO_Central"/>
</dbReference>
<evidence type="ECO:0000256" key="9">
    <source>
        <dbReference type="ARBA" id="ARBA00023299"/>
    </source>
</evidence>
<comment type="caution">
    <text evidence="13">The sequence shown here is derived from an EMBL/GenBank/DDBJ whole genome shotgun (WGS) entry which is preliminary data.</text>
</comment>
<organism evidence="13 14">
    <name type="scientific">Manihot esculenta</name>
    <name type="common">Cassava</name>
    <name type="synonym">Jatropha manihot</name>
    <dbReference type="NCBI Taxonomy" id="3983"/>
    <lineage>
        <taxon>Eukaryota</taxon>
        <taxon>Viridiplantae</taxon>
        <taxon>Streptophyta</taxon>
        <taxon>Embryophyta</taxon>
        <taxon>Tracheophyta</taxon>
        <taxon>Spermatophyta</taxon>
        <taxon>Magnoliopsida</taxon>
        <taxon>eudicotyledons</taxon>
        <taxon>Gunneridae</taxon>
        <taxon>Pentapetalae</taxon>
        <taxon>rosids</taxon>
        <taxon>fabids</taxon>
        <taxon>Malpighiales</taxon>
        <taxon>Euphorbiaceae</taxon>
        <taxon>Crotonoideae</taxon>
        <taxon>Manihoteae</taxon>
        <taxon>Manihot</taxon>
    </lineage>
</organism>
<dbReference type="Proteomes" id="UP000091857">
    <property type="component" value="Chromosome 14"/>
</dbReference>
<dbReference type="FunFam" id="3.40.50.1000:FF:000114">
    <property type="entry name" value="Phosphoserine phosphatase, chloroplastic"/>
    <property type="match status" value="1"/>
</dbReference>
<comment type="similarity">
    <text evidence="3">Belongs to the HAD-like hydrolase superfamily. SerB family.</text>
</comment>
<feature type="active site" description="Proton donor" evidence="12">
    <location>
        <position position="91"/>
    </location>
</feature>
<keyword evidence="8" id="KW-0460">Magnesium</keyword>
<comment type="pathway">
    <text evidence="2">Amino-acid biosynthesis; L-serine biosynthesis; L-serine from 3-phospho-D-glycerate: step 3/3.</text>
</comment>
<evidence type="ECO:0000256" key="11">
    <source>
        <dbReference type="ARBA" id="ARBA00049173"/>
    </source>
</evidence>
<evidence type="ECO:0000313" key="13">
    <source>
        <dbReference type="EMBL" id="OAY31125.1"/>
    </source>
</evidence>
<comment type="catalytic activity">
    <reaction evidence="11">
        <text>O-phospho-L-serine + H2O = L-serine + phosphate</text>
        <dbReference type="Rhea" id="RHEA:21208"/>
        <dbReference type="ChEBI" id="CHEBI:15377"/>
        <dbReference type="ChEBI" id="CHEBI:33384"/>
        <dbReference type="ChEBI" id="CHEBI:43474"/>
        <dbReference type="ChEBI" id="CHEBI:57524"/>
        <dbReference type="EC" id="3.1.3.3"/>
    </reaction>
    <physiologicalReaction direction="left-to-right" evidence="11">
        <dbReference type="Rhea" id="RHEA:21209"/>
    </physiologicalReaction>
</comment>
<dbReference type="InterPro" id="IPR023214">
    <property type="entry name" value="HAD_sf"/>
</dbReference>
<dbReference type="GO" id="GO:0000287">
    <property type="term" value="F:magnesium ion binding"/>
    <property type="evidence" value="ECO:0000318"/>
    <property type="project" value="GO_Central"/>
</dbReference>
<dbReference type="GO" id="GO:0036424">
    <property type="term" value="F:L-phosphoserine phosphatase activity"/>
    <property type="evidence" value="ECO:0000318"/>
    <property type="project" value="GO_Central"/>
</dbReference>
<feature type="active site" description="Nucleophile" evidence="12">
    <location>
        <position position="89"/>
    </location>
</feature>
<comment type="cofactor">
    <cofactor evidence="1">
        <name>Mg(2+)</name>
        <dbReference type="ChEBI" id="CHEBI:18420"/>
    </cofactor>
</comment>
<evidence type="ECO:0000256" key="3">
    <source>
        <dbReference type="ARBA" id="ARBA00009184"/>
    </source>
</evidence>
<evidence type="ECO:0000256" key="5">
    <source>
        <dbReference type="ARBA" id="ARBA00022605"/>
    </source>
</evidence>
<sequence>MEGLVHSQINPIPATCRRYRSRFVPALSLQLKNNVISGGILLMKSPHYCNSITASAQPLKASSLSHFNNTLPSKEVLELWRSADAVCFDVDSTVCLDEGIDELAEFCGAGKAVAEWTAKAMGGSVPFEEALAARLSLFKPSLSQVQDFLEKNPPKISPGIDELVKKLKAKNTNVYLISGGFRQMINPVASILGIPPENIFANQLLFGSSGEFLGFDANEPTSRSGGKATAVQQIRKVHGYKALVMIGDGATDLEARKPGGADMFICYAGVQLREAVAAKADWLVFSFTDLISSLE</sequence>
<dbReference type="FunFam" id="3.40.50.1000:FF:000077">
    <property type="entry name" value="Phosphoserine phosphatase, chloroplastic"/>
    <property type="match status" value="1"/>
</dbReference>
<name>A0A2C9UJM6_MANES</name>
<evidence type="ECO:0000256" key="7">
    <source>
        <dbReference type="ARBA" id="ARBA00022801"/>
    </source>
</evidence>
<accession>A0A2C9UJM6</accession>
<dbReference type="NCBIfam" id="TIGR00338">
    <property type="entry name" value="serB"/>
    <property type="match status" value="1"/>
</dbReference>
<dbReference type="OMA" id="ANYFIGF"/>
<dbReference type="Pfam" id="PF00702">
    <property type="entry name" value="Hydrolase"/>
    <property type="match status" value="1"/>
</dbReference>
<gene>
    <name evidence="13" type="ORF">MANES_14G085700v8</name>
</gene>
<dbReference type="EMBL" id="CM004400">
    <property type="protein sequence ID" value="OAY31125.1"/>
    <property type="molecule type" value="Genomic_DNA"/>
</dbReference>
<evidence type="ECO:0000256" key="10">
    <source>
        <dbReference type="ARBA" id="ARBA00031693"/>
    </source>
</evidence>
<keyword evidence="5" id="KW-0028">Amino-acid biosynthesis</keyword>
<reference evidence="14" key="1">
    <citation type="journal article" date="2016" name="Nat. Biotechnol.">
        <title>Sequencing wild and cultivated cassava and related species reveals extensive interspecific hybridization and genetic diversity.</title>
        <authorList>
            <person name="Bredeson J.V."/>
            <person name="Lyons J.B."/>
            <person name="Prochnik S.E."/>
            <person name="Wu G.A."/>
            <person name="Ha C.M."/>
            <person name="Edsinger-Gonzales E."/>
            <person name="Grimwood J."/>
            <person name="Schmutz J."/>
            <person name="Rabbi I.Y."/>
            <person name="Egesi C."/>
            <person name="Nauluvula P."/>
            <person name="Lebot V."/>
            <person name="Ndunguru J."/>
            <person name="Mkamilo G."/>
            <person name="Bart R.S."/>
            <person name="Setter T.L."/>
            <person name="Gleadow R.M."/>
            <person name="Kulakow P."/>
            <person name="Ferguson M.E."/>
            <person name="Rounsley S."/>
            <person name="Rokhsar D.S."/>
        </authorList>
    </citation>
    <scope>NUCLEOTIDE SEQUENCE [LARGE SCALE GENOMIC DNA]</scope>
    <source>
        <strain evidence="14">cv. AM560-2</strain>
    </source>
</reference>
<evidence type="ECO:0000313" key="14">
    <source>
        <dbReference type="Proteomes" id="UP000091857"/>
    </source>
</evidence>
<evidence type="ECO:0000256" key="2">
    <source>
        <dbReference type="ARBA" id="ARBA00005135"/>
    </source>
</evidence>
<evidence type="ECO:0000256" key="6">
    <source>
        <dbReference type="ARBA" id="ARBA00022723"/>
    </source>
</evidence>
<dbReference type="Gramene" id="Manes.14G085700.1.v8.1">
    <property type="protein sequence ID" value="Manes.14G085700.1.v8.1.CDS"/>
    <property type="gene ID" value="Manes.14G085700.v8.1"/>
</dbReference>
<dbReference type="EC" id="3.1.3.3" evidence="4"/>
<dbReference type="Gene3D" id="1.10.150.210">
    <property type="entry name" value="Phosphoserine phosphatase, domain 2"/>
    <property type="match status" value="1"/>
</dbReference>
<proteinExistence type="inferred from homology"/>
<dbReference type="OrthoDB" id="27226at2759"/>
<evidence type="ECO:0000256" key="12">
    <source>
        <dbReference type="PIRSR" id="PIRSR604469-1"/>
    </source>
</evidence>
<dbReference type="PANTHER" id="PTHR43344">
    <property type="entry name" value="PHOSPHOSERINE PHOSPHATASE"/>
    <property type="match status" value="1"/>
</dbReference>
<evidence type="ECO:0000256" key="8">
    <source>
        <dbReference type="ARBA" id="ARBA00022842"/>
    </source>
</evidence>
<keyword evidence="6" id="KW-0479">Metal-binding</keyword>
<dbReference type="InterPro" id="IPR036412">
    <property type="entry name" value="HAD-like_sf"/>
</dbReference>
<evidence type="ECO:0000256" key="1">
    <source>
        <dbReference type="ARBA" id="ARBA00001946"/>
    </source>
</evidence>
<keyword evidence="9" id="KW-0718">Serine biosynthesis</keyword>
<dbReference type="GO" id="GO:0009507">
    <property type="term" value="C:chloroplast"/>
    <property type="evidence" value="ECO:0000318"/>
    <property type="project" value="GO_Central"/>
</dbReference>
<dbReference type="GO" id="GO:0006564">
    <property type="term" value="P:L-serine biosynthetic process"/>
    <property type="evidence" value="ECO:0000318"/>
    <property type="project" value="GO_Central"/>
</dbReference>
<dbReference type="SUPFAM" id="SSF56784">
    <property type="entry name" value="HAD-like"/>
    <property type="match status" value="1"/>
</dbReference>
<dbReference type="AlphaFoldDB" id="A0A2C9UJM6"/>
<dbReference type="UniPathway" id="UPA00135">
    <property type="reaction ID" value="UER00198"/>
</dbReference>
<dbReference type="Gene3D" id="3.40.50.1000">
    <property type="entry name" value="HAD superfamily/HAD-like"/>
    <property type="match status" value="1"/>
</dbReference>
<protein>
    <recommendedName>
        <fullName evidence="4">phosphoserine phosphatase</fullName>
        <ecNumber evidence="4">3.1.3.3</ecNumber>
    </recommendedName>
    <alternativeName>
        <fullName evidence="10">O-phosphoserine phosphohydrolase</fullName>
    </alternativeName>
</protein>
<dbReference type="NCBIfam" id="TIGR01488">
    <property type="entry name" value="HAD-SF-IB"/>
    <property type="match status" value="1"/>
</dbReference>
<keyword evidence="7" id="KW-0378">Hydrolase</keyword>
<dbReference type="InterPro" id="IPR004469">
    <property type="entry name" value="PSP"/>
</dbReference>
<dbReference type="FunFam" id="1.10.150.210:FF:000003">
    <property type="entry name" value="Phosphoserine phosphatase SerB"/>
    <property type="match status" value="1"/>
</dbReference>
<evidence type="ECO:0000256" key="4">
    <source>
        <dbReference type="ARBA" id="ARBA00012640"/>
    </source>
</evidence>